<keyword evidence="2" id="KW-1185">Reference proteome</keyword>
<proteinExistence type="predicted"/>
<dbReference type="EMBL" id="PZQS01000004">
    <property type="protein sequence ID" value="PVD32130.1"/>
    <property type="molecule type" value="Genomic_DNA"/>
</dbReference>
<organism evidence="1 2">
    <name type="scientific">Pomacea canaliculata</name>
    <name type="common">Golden apple snail</name>
    <dbReference type="NCBI Taxonomy" id="400727"/>
    <lineage>
        <taxon>Eukaryota</taxon>
        <taxon>Metazoa</taxon>
        <taxon>Spiralia</taxon>
        <taxon>Lophotrochozoa</taxon>
        <taxon>Mollusca</taxon>
        <taxon>Gastropoda</taxon>
        <taxon>Caenogastropoda</taxon>
        <taxon>Architaenioglossa</taxon>
        <taxon>Ampullarioidea</taxon>
        <taxon>Ampullariidae</taxon>
        <taxon>Pomacea</taxon>
    </lineage>
</organism>
<reference evidence="1 2" key="1">
    <citation type="submission" date="2018-04" db="EMBL/GenBank/DDBJ databases">
        <title>The genome of golden apple snail Pomacea canaliculata provides insight into stress tolerance and invasive adaptation.</title>
        <authorList>
            <person name="Liu C."/>
            <person name="Liu B."/>
            <person name="Ren Y."/>
            <person name="Zhang Y."/>
            <person name="Wang H."/>
            <person name="Li S."/>
            <person name="Jiang F."/>
            <person name="Yin L."/>
            <person name="Zhang G."/>
            <person name="Qian W."/>
            <person name="Fan W."/>
        </authorList>
    </citation>
    <scope>NUCLEOTIDE SEQUENCE [LARGE SCALE GENOMIC DNA]</scope>
    <source>
        <strain evidence="1">SZHN2017</strain>
        <tissue evidence="1">Muscle</tissue>
    </source>
</reference>
<sequence>MDSDVTDKTVADRLDSQIIQHARAALRGFRCRQSAVQKLKPIDVVGVTTHVALRPPLNETEKKRGTHSSLGASSLHALLDLLRLVVGEVAGPRGRQLLGHGVGVGGGYPVPGGRRCRRVGREGVKAAGGELAGGVGGRVVDVLRSGAGSRRRQRRVGMAASIPGVAR</sequence>
<dbReference type="Proteomes" id="UP000245119">
    <property type="component" value="Linkage Group LG4"/>
</dbReference>
<accession>A0A2T7PFD9</accession>
<gene>
    <name evidence="1" type="ORF">C0Q70_07558</name>
</gene>
<evidence type="ECO:0000313" key="2">
    <source>
        <dbReference type="Proteomes" id="UP000245119"/>
    </source>
</evidence>
<protein>
    <submittedName>
        <fullName evidence="1">Uncharacterized protein</fullName>
    </submittedName>
</protein>
<dbReference type="AlphaFoldDB" id="A0A2T7PFD9"/>
<name>A0A2T7PFD9_POMCA</name>
<evidence type="ECO:0000313" key="1">
    <source>
        <dbReference type="EMBL" id="PVD32130.1"/>
    </source>
</evidence>
<comment type="caution">
    <text evidence="1">The sequence shown here is derived from an EMBL/GenBank/DDBJ whole genome shotgun (WGS) entry which is preliminary data.</text>
</comment>